<dbReference type="EMBL" id="JAVRHL010000002">
    <property type="protein sequence ID" value="MDT0682982.1"/>
    <property type="molecule type" value="Genomic_DNA"/>
</dbReference>
<evidence type="ECO:0000256" key="13">
    <source>
        <dbReference type="ARBA" id="ARBA00023237"/>
    </source>
</evidence>
<keyword evidence="14" id="KW-0449">Lipoprotein</keyword>
<feature type="signal peptide" evidence="15">
    <location>
        <begin position="1"/>
        <end position="19"/>
    </location>
</feature>
<evidence type="ECO:0000256" key="7">
    <source>
        <dbReference type="ARBA" id="ARBA00022729"/>
    </source>
</evidence>
<accession>A0ABU3DH37</accession>
<reference evidence="18 19" key="1">
    <citation type="submission" date="2023-09" db="EMBL/GenBank/DDBJ databases">
        <authorList>
            <person name="Rey-Velasco X."/>
        </authorList>
    </citation>
    <scope>NUCLEOTIDE SEQUENCE [LARGE SCALE GENOMIC DNA]</scope>
    <source>
        <strain evidence="18 19">F158</strain>
    </source>
</reference>
<keyword evidence="19" id="KW-1185">Reference proteome</keyword>
<organism evidence="18 19">
    <name type="scientific">Tropicimonas omnivorans</name>
    <dbReference type="NCBI Taxonomy" id="3075590"/>
    <lineage>
        <taxon>Bacteria</taxon>
        <taxon>Pseudomonadati</taxon>
        <taxon>Pseudomonadota</taxon>
        <taxon>Alphaproteobacteria</taxon>
        <taxon>Rhodobacterales</taxon>
        <taxon>Roseobacteraceae</taxon>
        <taxon>Tropicimonas</taxon>
    </lineage>
</organism>
<evidence type="ECO:0000256" key="12">
    <source>
        <dbReference type="ARBA" id="ARBA00023139"/>
    </source>
</evidence>
<keyword evidence="11" id="KW-0472">Membrane</keyword>
<evidence type="ECO:0000313" key="19">
    <source>
        <dbReference type="Proteomes" id="UP001265259"/>
    </source>
</evidence>
<evidence type="ECO:0000256" key="11">
    <source>
        <dbReference type="ARBA" id="ARBA00023136"/>
    </source>
</evidence>
<dbReference type="Pfam" id="PF02563">
    <property type="entry name" value="Poly_export"/>
    <property type="match status" value="1"/>
</dbReference>
<dbReference type="RefSeq" id="WP_311691036.1">
    <property type="nucleotide sequence ID" value="NZ_JAVRHL010000002.1"/>
</dbReference>
<keyword evidence="8" id="KW-0625">Polysaccharide transport</keyword>
<evidence type="ECO:0000256" key="3">
    <source>
        <dbReference type="ARBA" id="ARBA00022448"/>
    </source>
</evidence>
<evidence type="ECO:0000256" key="9">
    <source>
        <dbReference type="ARBA" id="ARBA00023065"/>
    </source>
</evidence>
<keyword evidence="5" id="KW-0762">Sugar transport</keyword>
<evidence type="ECO:0000256" key="5">
    <source>
        <dbReference type="ARBA" id="ARBA00022597"/>
    </source>
</evidence>
<evidence type="ECO:0000313" key="18">
    <source>
        <dbReference type="EMBL" id="MDT0682982.1"/>
    </source>
</evidence>
<evidence type="ECO:0000256" key="4">
    <source>
        <dbReference type="ARBA" id="ARBA00022452"/>
    </source>
</evidence>
<dbReference type="InterPro" id="IPR049712">
    <property type="entry name" value="Poly_export"/>
</dbReference>
<gene>
    <name evidence="18" type="ORF">RM543_09810</name>
</gene>
<evidence type="ECO:0000259" key="17">
    <source>
        <dbReference type="Pfam" id="PF22461"/>
    </source>
</evidence>
<keyword evidence="3" id="KW-0813">Transport</keyword>
<dbReference type="InterPro" id="IPR003715">
    <property type="entry name" value="Poly_export_N"/>
</dbReference>
<keyword evidence="10" id="KW-0626">Porin</keyword>
<dbReference type="Gene3D" id="3.30.1950.10">
    <property type="entry name" value="wza like domain"/>
    <property type="match status" value="1"/>
</dbReference>
<feature type="domain" description="Polysaccharide export protein N-terminal" evidence="16">
    <location>
        <begin position="97"/>
        <end position="167"/>
    </location>
</feature>
<dbReference type="Pfam" id="PF22461">
    <property type="entry name" value="SLBB_2"/>
    <property type="match status" value="1"/>
</dbReference>
<name>A0ABU3DH37_9RHOB</name>
<evidence type="ECO:0000256" key="10">
    <source>
        <dbReference type="ARBA" id="ARBA00023114"/>
    </source>
</evidence>
<comment type="caution">
    <text evidence="18">The sequence shown here is derived from an EMBL/GenBank/DDBJ whole genome shotgun (WGS) entry which is preliminary data.</text>
</comment>
<evidence type="ECO:0000256" key="14">
    <source>
        <dbReference type="ARBA" id="ARBA00023288"/>
    </source>
</evidence>
<keyword evidence="7 15" id="KW-0732">Signal</keyword>
<feature type="chain" id="PRO_5046236002" evidence="15">
    <location>
        <begin position="20"/>
        <end position="413"/>
    </location>
</feature>
<evidence type="ECO:0000256" key="6">
    <source>
        <dbReference type="ARBA" id="ARBA00022692"/>
    </source>
</evidence>
<dbReference type="Gene3D" id="3.10.560.10">
    <property type="entry name" value="Outer membrane lipoprotein wza domain like"/>
    <property type="match status" value="1"/>
</dbReference>
<sequence length="413" mass="42709">MTFPTLTRAAGALSLLLAAGCGTPHQPANLEPATRGGAYQAQYRLPEGRGDAGALLRSAAMNVERCADGAGPIADDTYASVSKLSGDIPRGLGGELLSRGDLVDLRVPQDETFTGTFVVSRDGTLKLPFIAPVPAQGRTTDQVASDIRGALVGGGFYAATPAVSLLVADFAPAHVAVAGAVFEPQPVQIGGVSGDRIDSLRQAALGASTEARNLSAAIRNAGGVRPDADLARVRLTRGGTNYVLDLRGMIAGSAADDVMLLTGDQIHVPSRHCFQDDLMRPSPISPPGISLYLSNLTQPATGNAISAIGQTVREVPYGTRFMQAVVDANCVGGARATSANRSAALFSRNPVTGVSVVIERSIEDMRARADRDDYDPYLLPGDSIACYDSGMTNLAEVGRVVGTVTAGLLVPGL</sequence>
<evidence type="ECO:0000256" key="15">
    <source>
        <dbReference type="SAM" id="SignalP"/>
    </source>
</evidence>
<evidence type="ECO:0000256" key="2">
    <source>
        <dbReference type="ARBA" id="ARBA00009450"/>
    </source>
</evidence>
<feature type="domain" description="SLBB" evidence="17">
    <location>
        <begin position="213"/>
        <end position="268"/>
    </location>
</feature>
<keyword evidence="9" id="KW-0406">Ion transport</keyword>
<keyword evidence="13" id="KW-0998">Cell outer membrane</keyword>
<protein>
    <submittedName>
        <fullName evidence="18">Polysaccharide biosynthesis/export family protein</fullName>
    </submittedName>
</protein>
<dbReference type="PANTHER" id="PTHR33619:SF3">
    <property type="entry name" value="POLYSACCHARIDE EXPORT PROTEIN GFCE-RELATED"/>
    <property type="match status" value="1"/>
</dbReference>
<keyword evidence="4" id="KW-1134">Transmembrane beta strand</keyword>
<evidence type="ECO:0000259" key="16">
    <source>
        <dbReference type="Pfam" id="PF02563"/>
    </source>
</evidence>
<dbReference type="Proteomes" id="UP001265259">
    <property type="component" value="Unassembled WGS sequence"/>
</dbReference>
<comment type="similarity">
    <text evidence="2">Belongs to the BexD/CtrA/VexA family.</text>
</comment>
<dbReference type="PANTHER" id="PTHR33619">
    <property type="entry name" value="POLYSACCHARIDE EXPORT PROTEIN GFCE-RELATED"/>
    <property type="match status" value="1"/>
</dbReference>
<keyword evidence="12" id="KW-0564">Palmitate</keyword>
<dbReference type="InterPro" id="IPR054765">
    <property type="entry name" value="SLBB_dom"/>
</dbReference>
<evidence type="ECO:0000256" key="8">
    <source>
        <dbReference type="ARBA" id="ARBA00023047"/>
    </source>
</evidence>
<evidence type="ECO:0000256" key="1">
    <source>
        <dbReference type="ARBA" id="ARBA00004571"/>
    </source>
</evidence>
<keyword evidence="6" id="KW-0812">Transmembrane</keyword>
<proteinExistence type="inferred from homology"/>
<comment type="subcellular location">
    <subcellularLocation>
        <location evidence="1">Cell outer membrane</location>
        <topology evidence="1">Multi-pass membrane protein</topology>
    </subcellularLocation>
</comment>